<evidence type="ECO:0000259" key="2">
    <source>
        <dbReference type="Pfam" id="PF11838"/>
    </source>
</evidence>
<accession>A0A4S2JMT5</accession>
<dbReference type="PANTHER" id="PTHR11533">
    <property type="entry name" value="PROTEASE M1 ZINC METALLOPROTEASE"/>
    <property type="match status" value="1"/>
</dbReference>
<dbReference type="GO" id="GO:0006508">
    <property type="term" value="P:proteolysis"/>
    <property type="evidence" value="ECO:0007669"/>
    <property type="project" value="TreeGrafter"/>
</dbReference>
<dbReference type="GO" id="GO:0005737">
    <property type="term" value="C:cytoplasm"/>
    <property type="evidence" value="ECO:0007669"/>
    <property type="project" value="TreeGrafter"/>
</dbReference>
<dbReference type="GO" id="GO:0016020">
    <property type="term" value="C:membrane"/>
    <property type="evidence" value="ECO:0007669"/>
    <property type="project" value="TreeGrafter"/>
</dbReference>
<proteinExistence type="inferred from homology"/>
<gene>
    <name evidence="3" type="ORF">DBV15_04664</name>
</gene>
<name>A0A4S2JMT5_9HYME</name>
<dbReference type="GO" id="GO:0042277">
    <property type="term" value="F:peptide binding"/>
    <property type="evidence" value="ECO:0007669"/>
    <property type="project" value="TreeGrafter"/>
</dbReference>
<dbReference type="InterPro" id="IPR050344">
    <property type="entry name" value="Peptidase_M1_aminopeptidases"/>
</dbReference>
<keyword evidence="3" id="KW-0645">Protease</keyword>
<dbReference type="Pfam" id="PF11838">
    <property type="entry name" value="ERAP1_C"/>
    <property type="match status" value="1"/>
</dbReference>
<evidence type="ECO:0000313" key="4">
    <source>
        <dbReference type="Proteomes" id="UP000310200"/>
    </source>
</evidence>
<evidence type="ECO:0000313" key="3">
    <source>
        <dbReference type="EMBL" id="TGZ37501.1"/>
    </source>
</evidence>
<comment type="similarity">
    <text evidence="1">Belongs to the peptidase M1 family.</text>
</comment>
<dbReference type="Gene3D" id="1.25.50.20">
    <property type="match status" value="1"/>
</dbReference>
<evidence type="ECO:0000256" key="1">
    <source>
        <dbReference type="ARBA" id="ARBA00010136"/>
    </source>
</evidence>
<keyword evidence="3" id="KW-0378">Hydrolase</keyword>
<dbReference type="AlphaFoldDB" id="A0A4S2JMT5"/>
<keyword evidence="4" id="KW-1185">Reference proteome</keyword>
<feature type="domain" description="ERAP1-like C-terminal" evidence="2">
    <location>
        <begin position="98"/>
        <end position="298"/>
    </location>
</feature>
<dbReference type="GO" id="GO:0070006">
    <property type="term" value="F:metalloaminopeptidase activity"/>
    <property type="evidence" value="ECO:0007669"/>
    <property type="project" value="TreeGrafter"/>
</dbReference>
<organism evidence="3 4">
    <name type="scientific">Temnothorax longispinosus</name>
    <dbReference type="NCBI Taxonomy" id="300112"/>
    <lineage>
        <taxon>Eukaryota</taxon>
        <taxon>Metazoa</taxon>
        <taxon>Ecdysozoa</taxon>
        <taxon>Arthropoda</taxon>
        <taxon>Hexapoda</taxon>
        <taxon>Insecta</taxon>
        <taxon>Pterygota</taxon>
        <taxon>Neoptera</taxon>
        <taxon>Endopterygota</taxon>
        <taxon>Hymenoptera</taxon>
        <taxon>Apocrita</taxon>
        <taxon>Aculeata</taxon>
        <taxon>Formicoidea</taxon>
        <taxon>Formicidae</taxon>
        <taxon>Myrmicinae</taxon>
        <taxon>Temnothorax</taxon>
    </lineage>
</organism>
<dbReference type="GO" id="GO:0008270">
    <property type="term" value="F:zinc ion binding"/>
    <property type="evidence" value="ECO:0007669"/>
    <property type="project" value="TreeGrafter"/>
</dbReference>
<dbReference type="STRING" id="300112.A0A4S2JMT5"/>
<reference evidence="3 4" key="1">
    <citation type="journal article" date="2019" name="Philos. Trans. R. Soc. Lond., B, Biol. Sci.">
        <title>Ant behaviour and brain gene expression of defending hosts depend on the ecological success of the intruding social parasite.</title>
        <authorList>
            <person name="Kaur R."/>
            <person name="Stoldt M."/>
            <person name="Jongepier E."/>
            <person name="Feldmeyer B."/>
            <person name="Menzel F."/>
            <person name="Bornberg-Bauer E."/>
            <person name="Foitzik S."/>
        </authorList>
    </citation>
    <scope>NUCLEOTIDE SEQUENCE [LARGE SCALE GENOMIC DNA]</scope>
    <source>
        <tissue evidence="3">Whole body</tissue>
    </source>
</reference>
<dbReference type="PANTHER" id="PTHR11533:SF301">
    <property type="entry name" value="AMINOPEPTIDASE"/>
    <property type="match status" value="1"/>
</dbReference>
<dbReference type="Proteomes" id="UP000310200">
    <property type="component" value="Unassembled WGS sequence"/>
</dbReference>
<protein>
    <submittedName>
        <fullName evidence="3">Aminopeptidase N</fullName>
    </submittedName>
</protein>
<sequence length="307" mass="36219">MQAAHNEAVVTGQFNITGMIEPWIKQYHYPVLNVMQYSEYYTILVNVSIHNTPEARWIPVTYTTQPDINFNTLVGRLLQPPVSYLQFGFNANYSADDWIIFNIQQIGYYRVNYDDKSWTRIARFLSSENYAEIHVLNRAQIIDDAFHFMMSGKINSSIFWELTSYLSQETDYVAWYPMLKVIERMSYIYPFPESQQFKIKEMVLSRLVPLLRKIGYKECHPDENNEECPKEENHLLKSLRQEAAKWACVFGDVDCRREANAKLRSHLLNLAIDYSLPWWRKWTFCHGLLTADNVTINKVYDLSLIHI</sequence>
<dbReference type="InterPro" id="IPR024571">
    <property type="entry name" value="ERAP1-like_C_dom"/>
</dbReference>
<dbReference type="GO" id="GO:0005615">
    <property type="term" value="C:extracellular space"/>
    <property type="evidence" value="ECO:0007669"/>
    <property type="project" value="TreeGrafter"/>
</dbReference>
<dbReference type="Gene3D" id="2.60.40.1910">
    <property type="match status" value="1"/>
</dbReference>
<keyword evidence="3" id="KW-0031">Aminopeptidase</keyword>
<dbReference type="GO" id="GO:0043171">
    <property type="term" value="P:peptide catabolic process"/>
    <property type="evidence" value="ECO:0007669"/>
    <property type="project" value="TreeGrafter"/>
</dbReference>
<dbReference type="EMBL" id="QBLH01003535">
    <property type="protein sequence ID" value="TGZ37501.1"/>
    <property type="molecule type" value="Genomic_DNA"/>
</dbReference>
<comment type="caution">
    <text evidence="3">The sequence shown here is derived from an EMBL/GenBank/DDBJ whole genome shotgun (WGS) entry which is preliminary data.</text>
</comment>